<sequence length="152" mass="17172">MNRLNKYLTFKIGEQWFGFNLLNVERIIRAVEVTPLPQAPEVVLGVINVQGRIIPVVNIRGRFCLPDREIGLSDQFIIANTSRRTVALAADAVGDVVERPEHEIVAAGKIMPDIEYVEGVIKLEDGMILILDLGRLLFHEEEQILINLMEEK</sequence>
<evidence type="ECO:0000313" key="3">
    <source>
        <dbReference type="Proteomes" id="UP001154312"/>
    </source>
</evidence>
<dbReference type="GO" id="GO:0007165">
    <property type="term" value="P:signal transduction"/>
    <property type="evidence" value="ECO:0007669"/>
    <property type="project" value="InterPro"/>
</dbReference>
<organism evidence="2 3">
    <name type="scientific">Pelotomaculum isophthalicicum JI</name>
    <dbReference type="NCBI Taxonomy" id="947010"/>
    <lineage>
        <taxon>Bacteria</taxon>
        <taxon>Bacillati</taxon>
        <taxon>Bacillota</taxon>
        <taxon>Clostridia</taxon>
        <taxon>Eubacteriales</taxon>
        <taxon>Desulfotomaculaceae</taxon>
        <taxon>Pelotomaculum</taxon>
    </lineage>
</organism>
<dbReference type="Gene3D" id="2.40.50.180">
    <property type="entry name" value="CheA-289, Domain 4"/>
    <property type="match status" value="1"/>
</dbReference>
<accession>A0A9X4H2V4</accession>
<dbReference type="InterPro" id="IPR036061">
    <property type="entry name" value="CheW-like_dom_sf"/>
</dbReference>
<dbReference type="EMBL" id="JAKOAV010000025">
    <property type="protein sequence ID" value="MDF9409186.1"/>
    <property type="molecule type" value="Genomic_DNA"/>
</dbReference>
<dbReference type="PANTHER" id="PTHR22617">
    <property type="entry name" value="CHEMOTAXIS SENSOR HISTIDINE KINASE-RELATED"/>
    <property type="match status" value="1"/>
</dbReference>
<dbReference type="Gene3D" id="2.30.30.40">
    <property type="entry name" value="SH3 Domains"/>
    <property type="match status" value="1"/>
</dbReference>
<dbReference type="SMART" id="SM00260">
    <property type="entry name" value="CheW"/>
    <property type="match status" value="1"/>
</dbReference>
<dbReference type="Proteomes" id="UP001154312">
    <property type="component" value="Unassembled WGS sequence"/>
</dbReference>
<evidence type="ECO:0000259" key="1">
    <source>
        <dbReference type="PROSITE" id="PS50851"/>
    </source>
</evidence>
<evidence type="ECO:0000313" key="2">
    <source>
        <dbReference type="EMBL" id="MDF9409186.1"/>
    </source>
</evidence>
<dbReference type="PROSITE" id="PS50851">
    <property type="entry name" value="CHEW"/>
    <property type="match status" value="1"/>
</dbReference>
<reference evidence="2" key="1">
    <citation type="submission" date="2022-02" db="EMBL/GenBank/DDBJ databases">
        <authorList>
            <person name="Leng L."/>
        </authorList>
    </citation>
    <scope>NUCLEOTIDE SEQUENCE</scope>
    <source>
        <strain evidence="2">JI</strain>
    </source>
</reference>
<keyword evidence="3" id="KW-1185">Reference proteome</keyword>
<dbReference type="GO" id="GO:0005829">
    <property type="term" value="C:cytosol"/>
    <property type="evidence" value="ECO:0007669"/>
    <property type="project" value="TreeGrafter"/>
</dbReference>
<name>A0A9X4H2V4_9FIRM</name>
<dbReference type="Pfam" id="PF01584">
    <property type="entry name" value="CheW"/>
    <property type="match status" value="1"/>
</dbReference>
<comment type="caution">
    <text evidence="2">The sequence shown here is derived from an EMBL/GenBank/DDBJ whole genome shotgun (WGS) entry which is preliminary data.</text>
</comment>
<dbReference type="AlphaFoldDB" id="A0A9X4H2V4"/>
<feature type="domain" description="CheW-like" evidence="1">
    <location>
        <begin position="4"/>
        <end position="142"/>
    </location>
</feature>
<protein>
    <submittedName>
        <fullName evidence="2">Chemotaxis protein CheW</fullName>
    </submittedName>
</protein>
<dbReference type="PANTHER" id="PTHR22617:SF23">
    <property type="entry name" value="CHEMOTAXIS PROTEIN CHEW"/>
    <property type="match status" value="1"/>
</dbReference>
<proteinExistence type="predicted"/>
<dbReference type="SUPFAM" id="SSF50341">
    <property type="entry name" value="CheW-like"/>
    <property type="match status" value="1"/>
</dbReference>
<dbReference type="InterPro" id="IPR039315">
    <property type="entry name" value="CheW"/>
</dbReference>
<gene>
    <name evidence="2" type="ORF">L7E55_12605</name>
</gene>
<dbReference type="RefSeq" id="WP_277444629.1">
    <property type="nucleotide sequence ID" value="NZ_JAKOAV010000025.1"/>
</dbReference>
<dbReference type="InterPro" id="IPR002545">
    <property type="entry name" value="CheW-lke_dom"/>
</dbReference>
<dbReference type="GO" id="GO:0006935">
    <property type="term" value="P:chemotaxis"/>
    <property type="evidence" value="ECO:0007669"/>
    <property type="project" value="InterPro"/>
</dbReference>